<proteinExistence type="predicted"/>
<name>A0A2M6YUX0_9BACT</name>
<gene>
    <name evidence="1" type="ORF">COT02_02035</name>
</gene>
<evidence type="ECO:0000313" key="2">
    <source>
        <dbReference type="Proteomes" id="UP000230184"/>
    </source>
</evidence>
<dbReference type="Pfam" id="PF12686">
    <property type="entry name" value="DUF3800"/>
    <property type="match status" value="1"/>
</dbReference>
<dbReference type="EMBL" id="PEWY01000057">
    <property type="protein sequence ID" value="PIU37232.1"/>
    <property type="molecule type" value="Genomic_DNA"/>
</dbReference>
<evidence type="ECO:0008006" key="3">
    <source>
        <dbReference type="Google" id="ProtNLM"/>
    </source>
</evidence>
<sequence length="249" mass="29222">MKKEFFNYIFLDESGKPEVYSSKGINLVENNSASKFLVIATVRVADQLRLQQKVMEFRLSLLKDEKLKKIFSSAYTLDSFHAQTDYEEVKKKFYGFINTLNIKIDVLVVEKLKCYSVLQQRPGKLYEVIAGQLLKNICHQSKNTEIIFSRKDSKLKLRQELETKVERVRLGYLEKHKSINHGLSLIYFHNPHYSHGGLQVADYVAYSIFQVYENNRNEWYLLIKDKIGKIQDICNKKYFTRSNPLKLST</sequence>
<dbReference type="InterPro" id="IPR024524">
    <property type="entry name" value="DUF3800"/>
</dbReference>
<protein>
    <recommendedName>
        <fullName evidence="3">DUF3800 domain-containing protein</fullName>
    </recommendedName>
</protein>
<dbReference type="AlphaFoldDB" id="A0A2M6YUX0"/>
<accession>A0A2M6YUX0</accession>
<comment type="caution">
    <text evidence="1">The sequence shown here is derived from an EMBL/GenBank/DDBJ whole genome shotgun (WGS) entry which is preliminary data.</text>
</comment>
<dbReference type="Proteomes" id="UP000230184">
    <property type="component" value="Unassembled WGS sequence"/>
</dbReference>
<organism evidence="1 2">
    <name type="scientific">Candidatus Roizmanbacteria bacterium CG07_land_8_20_14_0_80_34_15</name>
    <dbReference type="NCBI Taxonomy" id="1974849"/>
    <lineage>
        <taxon>Bacteria</taxon>
        <taxon>Candidatus Roizmaniibacteriota</taxon>
    </lineage>
</organism>
<reference evidence="2" key="1">
    <citation type="submission" date="2017-09" db="EMBL/GenBank/DDBJ databases">
        <title>Depth-based differentiation of microbial function through sediment-hosted aquifers and enrichment of novel symbionts in the deep terrestrial subsurface.</title>
        <authorList>
            <person name="Probst A.J."/>
            <person name="Ladd B."/>
            <person name="Jarett J.K."/>
            <person name="Geller-Mcgrath D.E."/>
            <person name="Sieber C.M.K."/>
            <person name="Emerson J.B."/>
            <person name="Anantharaman K."/>
            <person name="Thomas B.C."/>
            <person name="Malmstrom R."/>
            <person name="Stieglmeier M."/>
            <person name="Klingl A."/>
            <person name="Woyke T."/>
            <person name="Ryan C.M."/>
            <person name="Banfield J.F."/>
        </authorList>
    </citation>
    <scope>NUCLEOTIDE SEQUENCE [LARGE SCALE GENOMIC DNA]</scope>
</reference>
<evidence type="ECO:0000313" key="1">
    <source>
        <dbReference type="EMBL" id="PIU37232.1"/>
    </source>
</evidence>